<keyword evidence="1" id="KW-0805">Transcription regulation</keyword>
<keyword evidence="3" id="KW-0804">Transcription</keyword>
<accession>A0AA39G548</accession>
<dbReference type="AlphaFoldDB" id="A0AA39G548"/>
<dbReference type="GO" id="GO:0000981">
    <property type="term" value="F:DNA-binding transcription factor activity, RNA polymerase II-specific"/>
    <property type="evidence" value="ECO:0007669"/>
    <property type="project" value="InterPro"/>
</dbReference>
<dbReference type="SUPFAM" id="SSF47459">
    <property type="entry name" value="HLH, helix-loop-helix DNA-binding domain"/>
    <property type="match status" value="1"/>
</dbReference>
<sequence length="359" mass="40299">MLTYTTSNGTATETEDRSPATSFVSGDGELVEDSGDSPGTSRDTEEEAMFSDEFYSHDTDDEDDQQKRKKAHINDHDDTCSPIMGRQMSSPTGQVGHLGVRKMFTNSRERWRQQNVSGAFAELRKLVPTHPPEKKLSKNEILRMAIRYIRLLTNVIEWQKAEDRNVSTQNHVRIKCEPHVRYCQSKTTLQLLMREEQVELNRGYRTSYLERLQRQPNSQVFCDKNGNDLLMIAPTISSSITNYKSATAGGVHGNNSVTNRHGLNGHHNTSNSVRTTSIMNHLKSSPIGISTQVIGATNTISPNKNSTTNGSTHGIIPLIHHKRLKIEREESDNVFMNTKLSSGKKKCKLSINADDKNTN</sequence>
<feature type="domain" description="BHLH" evidence="5">
    <location>
        <begin position="100"/>
        <end position="152"/>
    </location>
</feature>
<name>A0AA39G548_MICHY</name>
<organism evidence="6 7">
    <name type="scientific">Microctonus hyperodae</name>
    <name type="common">Parasitoid wasp</name>
    <dbReference type="NCBI Taxonomy" id="165561"/>
    <lineage>
        <taxon>Eukaryota</taxon>
        <taxon>Metazoa</taxon>
        <taxon>Ecdysozoa</taxon>
        <taxon>Arthropoda</taxon>
        <taxon>Hexapoda</taxon>
        <taxon>Insecta</taxon>
        <taxon>Pterygota</taxon>
        <taxon>Neoptera</taxon>
        <taxon>Endopterygota</taxon>
        <taxon>Hymenoptera</taxon>
        <taxon>Apocrita</taxon>
        <taxon>Ichneumonoidea</taxon>
        <taxon>Braconidae</taxon>
        <taxon>Euphorinae</taxon>
        <taxon>Microctonus</taxon>
    </lineage>
</organism>
<dbReference type="Proteomes" id="UP001168972">
    <property type="component" value="Unassembled WGS sequence"/>
</dbReference>
<dbReference type="PANTHER" id="PTHR13864">
    <property type="entry name" value="T-CELL ACUTE LYMPHOCYTIC LEUKEMIA/STEM CELL LEUKEMIA-RELATED"/>
    <property type="match status" value="1"/>
</dbReference>
<dbReference type="Gene3D" id="4.10.280.10">
    <property type="entry name" value="Helix-loop-helix DNA-binding domain"/>
    <property type="match status" value="1"/>
</dbReference>
<proteinExistence type="predicted"/>
<comment type="caution">
    <text evidence="6">The sequence shown here is derived from an EMBL/GenBank/DDBJ whole genome shotgun (WGS) entry which is preliminary data.</text>
</comment>
<reference evidence="6" key="1">
    <citation type="journal article" date="2023" name="bioRxiv">
        <title>Scaffold-level genome assemblies of two parasitoid biocontrol wasps reveal the parthenogenesis mechanism and an associated novel virus.</title>
        <authorList>
            <person name="Inwood S."/>
            <person name="Skelly J."/>
            <person name="Guhlin J."/>
            <person name="Harrop T."/>
            <person name="Goldson S."/>
            <person name="Dearden P."/>
        </authorList>
    </citation>
    <scope>NUCLEOTIDE SEQUENCE</scope>
    <source>
        <strain evidence="6">Lincoln</strain>
        <tissue evidence="6">Whole body</tissue>
    </source>
</reference>
<dbReference type="GO" id="GO:0046983">
    <property type="term" value="F:protein dimerization activity"/>
    <property type="evidence" value="ECO:0007669"/>
    <property type="project" value="InterPro"/>
</dbReference>
<reference evidence="6" key="2">
    <citation type="submission" date="2023-03" db="EMBL/GenBank/DDBJ databases">
        <authorList>
            <person name="Inwood S.N."/>
            <person name="Skelly J.G."/>
            <person name="Guhlin J."/>
            <person name="Harrop T.W.R."/>
            <person name="Goldson S.G."/>
            <person name="Dearden P.K."/>
        </authorList>
    </citation>
    <scope>NUCLEOTIDE SEQUENCE</scope>
    <source>
        <strain evidence="6">Lincoln</strain>
        <tissue evidence="6">Whole body</tissue>
    </source>
</reference>
<dbReference type="InterPro" id="IPR011598">
    <property type="entry name" value="bHLH_dom"/>
</dbReference>
<dbReference type="PANTHER" id="PTHR13864:SF15">
    <property type="entry name" value="T-CELL ACUTE LYMPHOCYTIC LEUKEMIA PROTEIN 1 HOMOLOG-RELATED"/>
    <property type="match status" value="1"/>
</dbReference>
<dbReference type="Pfam" id="PF00010">
    <property type="entry name" value="HLH"/>
    <property type="match status" value="1"/>
</dbReference>
<dbReference type="InterPro" id="IPR036638">
    <property type="entry name" value="HLH_DNA-bd_sf"/>
</dbReference>
<keyword evidence="2" id="KW-0238">DNA-binding</keyword>
<gene>
    <name evidence="6" type="ORF">PV327_003996</name>
</gene>
<dbReference type="SMART" id="SM00353">
    <property type="entry name" value="HLH"/>
    <property type="match status" value="1"/>
</dbReference>
<evidence type="ECO:0000313" key="6">
    <source>
        <dbReference type="EMBL" id="KAK0181740.1"/>
    </source>
</evidence>
<dbReference type="EMBL" id="JAQQBR010000002">
    <property type="protein sequence ID" value="KAK0181740.1"/>
    <property type="molecule type" value="Genomic_DNA"/>
</dbReference>
<dbReference type="CDD" id="cd19708">
    <property type="entry name" value="bHLH_TS_dHLH3B_like"/>
    <property type="match status" value="1"/>
</dbReference>
<dbReference type="FunFam" id="4.10.280.10:FF:000015">
    <property type="entry name" value="T-cell acute lymphocytic leukemia 1"/>
    <property type="match status" value="1"/>
</dbReference>
<dbReference type="PROSITE" id="PS50888">
    <property type="entry name" value="BHLH"/>
    <property type="match status" value="1"/>
</dbReference>
<evidence type="ECO:0000313" key="7">
    <source>
        <dbReference type="Proteomes" id="UP001168972"/>
    </source>
</evidence>
<feature type="region of interest" description="Disordered" evidence="4">
    <location>
        <begin position="1"/>
        <end position="96"/>
    </location>
</feature>
<evidence type="ECO:0000256" key="1">
    <source>
        <dbReference type="ARBA" id="ARBA00023015"/>
    </source>
</evidence>
<evidence type="ECO:0000259" key="5">
    <source>
        <dbReference type="PROSITE" id="PS50888"/>
    </source>
</evidence>
<feature type="compositionally biased region" description="Polar residues" evidence="4">
    <location>
        <begin position="1"/>
        <end position="12"/>
    </location>
</feature>
<evidence type="ECO:0000256" key="4">
    <source>
        <dbReference type="SAM" id="MobiDB-lite"/>
    </source>
</evidence>
<protein>
    <recommendedName>
        <fullName evidence="5">BHLH domain-containing protein</fullName>
    </recommendedName>
</protein>
<keyword evidence="7" id="KW-1185">Reference proteome</keyword>
<dbReference type="InterPro" id="IPR040238">
    <property type="entry name" value="TAL-like"/>
</dbReference>
<evidence type="ECO:0000256" key="3">
    <source>
        <dbReference type="ARBA" id="ARBA00023163"/>
    </source>
</evidence>
<evidence type="ECO:0000256" key="2">
    <source>
        <dbReference type="ARBA" id="ARBA00023125"/>
    </source>
</evidence>
<dbReference type="GO" id="GO:0000978">
    <property type="term" value="F:RNA polymerase II cis-regulatory region sequence-specific DNA binding"/>
    <property type="evidence" value="ECO:0007669"/>
    <property type="project" value="TreeGrafter"/>
</dbReference>